<organism evidence="8 9">
    <name type="scientific">Salix koriyanagi</name>
    <dbReference type="NCBI Taxonomy" id="2511006"/>
    <lineage>
        <taxon>Eukaryota</taxon>
        <taxon>Viridiplantae</taxon>
        <taxon>Streptophyta</taxon>
        <taxon>Embryophyta</taxon>
        <taxon>Tracheophyta</taxon>
        <taxon>Spermatophyta</taxon>
        <taxon>Magnoliopsida</taxon>
        <taxon>eudicotyledons</taxon>
        <taxon>Gunneridae</taxon>
        <taxon>Pentapetalae</taxon>
        <taxon>rosids</taxon>
        <taxon>fabids</taxon>
        <taxon>Malpighiales</taxon>
        <taxon>Salicaceae</taxon>
        <taxon>Saliceae</taxon>
        <taxon>Salix</taxon>
    </lineage>
</organism>
<evidence type="ECO:0000256" key="5">
    <source>
        <dbReference type="RuleBase" id="RU003651"/>
    </source>
</evidence>
<proteinExistence type="inferred from homology"/>
<sequence>MVLFISCIKAFHEAKLPGSASEISGANGRNTSEDKHGPVKDGASFDNEKTQREQVNENAKHCDAHAQLGEQDQKEWLHNEKLAIESKRKESPFLTRREKFKNEFLRRIVPWEKLRVSWDNFPYYINEHTKNILVELGELCSRVFQELSFIGKEQLKHLHRDLQVPLLVLDSSVLAPYDFGDDESESDDSAGSVEETCSESEVEDDNDAVNEEEWTSSAEAKSDCRDYDAVDLEANAQAALKKLLPCSLEEFEKGIGCSTLGCSYALRLMTGNTFDQRVLCFKPLSSGQLGEVYEVNGDRVAVILDIGNDNKEDELEKDEKLTEHPAKALVYWIDAKDIKHDPDTEMEYCYIATEVLCEVLRSMQPLIVYFPDSSQWLSRRFPSQTPLSLKHLTDGLKGEKRSNENDITKLFINVLCLYPPKAEKVIGWAKNHYLSSSLLPCIKGDRLSLPRGSLEIAIVRLKEQETISEKPSQNLKNLAKDEYESNFVSAVVAPGEIGVKFNDVGALEEVKKALNELVILPMRRPELYSHGNLLRPCKGILLFGPPGTGKTLLAKALATEAGANFISITGSTLTSKWFGDAEKLTKALFSFASKLAPVIIFVDEVDSLLGARGGSFEHEATRRRRNEFMAAWDGLRSKDSQRILILGATNRPFDLDDAVIRRLPRRQVCFRKYLGIFSFASYL</sequence>
<comment type="subcellular location">
    <subcellularLocation>
        <location evidence="1">Mitochondrion</location>
    </subcellularLocation>
</comment>
<dbReference type="PROSITE" id="PS00674">
    <property type="entry name" value="AAA"/>
    <property type="match status" value="1"/>
</dbReference>
<dbReference type="EMBL" id="JAPFFM010000005">
    <property type="protein sequence ID" value="KAJ6762306.1"/>
    <property type="molecule type" value="Genomic_DNA"/>
</dbReference>
<gene>
    <name evidence="8" type="ORF">OIU74_024914</name>
</gene>
<dbReference type="PANTHER" id="PTHR45644:SF78">
    <property type="entry name" value="P-LOOP CONTAINING NUCLEOSIDE TRIPHOSPHATE HYDROLASES SUPERFAMILY PROTEIN"/>
    <property type="match status" value="1"/>
</dbReference>
<dbReference type="GO" id="GO:0005524">
    <property type="term" value="F:ATP binding"/>
    <property type="evidence" value="ECO:0007669"/>
    <property type="project" value="UniProtKB-KW"/>
</dbReference>
<evidence type="ECO:0000256" key="1">
    <source>
        <dbReference type="ARBA" id="ARBA00004173"/>
    </source>
</evidence>
<keyword evidence="3 5" id="KW-0067">ATP-binding</keyword>
<dbReference type="InterPro" id="IPR003959">
    <property type="entry name" value="ATPase_AAA_core"/>
</dbReference>
<feature type="region of interest" description="Disordered" evidence="6">
    <location>
        <begin position="180"/>
        <end position="220"/>
    </location>
</feature>
<dbReference type="PANTHER" id="PTHR45644">
    <property type="entry name" value="AAA ATPASE, PUTATIVE (AFU_ORTHOLOGUE AFUA_2G12920)-RELATED-RELATED"/>
    <property type="match status" value="1"/>
</dbReference>
<dbReference type="GO" id="GO:0016887">
    <property type="term" value="F:ATP hydrolysis activity"/>
    <property type="evidence" value="ECO:0007669"/>
    <property type="project" value="InterPro"/>
</dbReference>
<protein>
    <submittedName>
        <fullName evidence="8">p-LOOP CONTAINING NUCLEOSIDE TRIPHOSPHATE HYDROLASES SUPERFAMILY PROTEIN</fullName>
    </submittedName>
</protein>
<evidence type="ECO:0000256" key="4">
    <source>
        <dbReference type="ARBA" id="ARBA00023128"/>
    </source>
</evidence>
<feature type="domain" description="AAA+ ATPase" evidence="7">
    <location>
        <begin position="536"/>
        <end position="674"/>
    </location>
</feature>
<feature type="compositionally biased region" description="Acidic residues" evidence="6">
    <location>
        <begin position="196"/>
        <end position="214"/>
    </location>
</feature>
<dbReference type="InterPro" id="IPR003593">
    <property type="entry name" value="AAA+_ATPase"/>
</dbReference>
<keyword evidence="2 5" id="KW-0547">Nucleotide-binding</keyword>
<accession>A0A9Q0W954</accession>
<dbReference type="InterPro" id="IPR027417">
    <property type="entry name" value="P-loop_NTPase"/>
</dbReference>
<feature type="region of interest" description="Disordered" evidence="6">
    <location>
        <begin position="19"/>
        <end position="46"/>
    </location>
</feature>
<reference evidence="8" key="1">
    <citation type="submission" date="2022-11" db="EMBL/GenBank/DDBJ databases">
        <authorList>
            <person name="Hyden B.L."/>
            <person name="Feng K."/>
            <person name="Yates T."/>
            <person name="Jawdy S."/>
            <person name="Smart L.B."/>
            <person name="Muchero W."/>
        </authorList>
    </citation>
    <scope>NUCLEOTIDE SEQUENCE</scope>
    <source>
        <tissue evidence="8">Shoot tip</tissue>
    </source>
</reference>
<evidence type="ECO:0000313" key="9">
    <source>
        <dbReference type="Proteomes" id="UP001151752"/>
    </source>
</evidence>
<dbReference type="AlphaFoldDB" id="A0A9Q0W954"/>
<evidence type="ECO:0000256" key="3">
    <source>
        <dbReference type="ARBA" id="ARBA00022840"/>
    </source>
</evidence>
<dbReference type="GO" id="GO:0005741">
    <property type="term" value="C:mitochondrial outer membrane"/>
    <property type="evidence" value="ECO:0007669"/>
    <property type="project" value="TreeGrafter"/>
</dbReference>
<dbReference type="SUPFAM" id="SSF52540">
    <property type="entry name" value="P-loop containing nucleoside triphosphate hydrolases"/>
    <property type="match status" value="1"/>
</dbReference>
<dbReference type="Proteomes" id="UP001151752">
    <property type="component" value="Chromosome 19"/>
</dbReference>
<dbReference type="Pfam" id="PF00004">
    <property type="entry name" value="AAA"/>
    <property type="match status" value="1"/>
</dbReference>
<keyword evidence="4" id="KW-0496">Mitochondrion</keyword>
<dbReference type="InterPro" id="IPR051701">
    <property type="entry name" value="Mito_OM_Translocase_MSP1"/>
</dbReference>
<name>A0A9Q0W954_9ROSI</name>
<evidence type="ECO:0000313" key="8">
    <source>
        <dbReference type="EMBL" id="KAJ6762306.1"/>
    </source>
</evidence>
<evidence type="ECO:0000259" key="7">
    <source>
        <dbReference type="SMART" id="SM00382"/>
    </source>
</evidence>
<comment type="similarity">
    <text evidence="5">Belongs to the AAA ATPase family.</text>
</comment>
<evidence type="ECO:0000256" key="2">
    <source>
        <dbReference type="ARBA" id="ARBA00022741"/>
    </source>
</evidence>
<dbReference type="InterPro" id="IPR003960">
    <property type="entry name" value="ATPase_AAA_CS"/>
</dbReference>
<comment type="caution">
    <text evidence="8">The sequence shown here is derived from an EMBL/GenBank/DDBJ whole genome shotgun (WGS) entry which is preliminary data.</text>
</comment>
<dbReference type="SMART" id="SM00382">
    <property type="entry name" value="AAA"/>
    <property type="match status" value="1"/>
</dbReference>
<evidence type="ECO:0000256" key="6">
    <source>
        <dbReference type="SAM" id="MobiDB-lite"/>
    </source>
</evidence>
<keyword evidence="9" id="KW-1185">Reference proteome</keyword>
<feature type="compositionally biased region" description="Polar residues" evidence="6">
    <location>
        <begin position="21"/>
        <end position="30"/>
    </location>
</feature>
<keyword evidence="8" id="KW-0378">Hydrolase</keyword>
<reference evidence="8" key="2">
    <citation type="journal article" date="2023" name="Int. J. Mol. Sci.">
        <title>De Novo Assembly and Annotation of 11 Diverse Shrub Willow (Salix) Genomes Reveals Novel Gene Organization in Sex-Linked Regions.</title>
        <authorList>
            <person name="Hyden B."/>
            <person name="Feng K."/>
            <person name="Yates T.B."/>
            <person name="Jawdy S."/>
            <person name="Cereghino C."/>
            <person name="Smart L.B."/>
            <person name="Muchero W."/>
        </authorList>
    </citation>
    <scope>NUCLEOTIDE SEQUENCE</scope>
    <source>
        <tissue evidence="8">Shoot tip</tissue>
    </source>
</reference>
<dbReference type="Gene3D" id="3.40.50.300">
    <property type="entry name" value="P-loop containing nucleotide triphosphate hydrolases"/>
    <property type="match status" value="1"/>
</dbReference>